<evidence type="ECO:0000256" key="3">
    <source>
        <dbReference type="ARBA" id="ARBA00022694"/>
    </source>
</evidence>
<dbReference type="GO" id="GO:0008270">
    <property type="term" value="F:zinc ion binding"/>
    <property type="evidence" value="ECO:0007669"/>
    <property type="project" value="UniProtKB-UniRule"/>
</dbReference>
<evidence type="ECO:0000256" key="7">
    <source>
        <dbReference type="ARBA" id="ARBA00048045"/>
    </source>
</evidence>
<feature type="binding site" evidence="8">
    <location>
        <position position="87"/>
    </location>
    <ligand>
        <name>Zn(2+)</name>
        <dbReference type="ChEBI" id="CHEBI:29105"/>
        <note>catalytic</note>
    </ligand>
</feature>
<gene>
    <name evidence="8" type="primary">tadA</name>
    <name evidence="10" type="ORF">VLK81_02020</name>
</gene>
<reference evidence="10 11" key="1">
    <citation type="submission" date="2024-01" db="EMBL/GenBank/DDBJ databases">
        <title>Complete genome sequence of Citroniella saccharovorans strain M6.X9, isolated from human fecal sample.</title>
        <authorList>
            <person name="Cheng G."/>
            <person name="Westerholm M."/>
            <person name="Schnurer A."/>
        </authorList>
    </citation>
    <scope>NUCLEOTIDE SEQUENCE [LARGE SCALE GENOMIC DNA]</scope>
    <source>
        <strain evidence="10 11">DSM 29873</strain>
    </source>
</reference>
<evidence type="ECO:0000256" key="4">
    <source>
        <dbReference type="ARBA" id="ARBA00022723"/>
    </source>
</evidence>
<dbReference type="InterPro" id="IPR016192">
    <property type="entry name" value="APOBEC/CMP_deaminase_Zn-bd"/>
</dbReference>
<dbReference type="PANTHER" id="PTHR11079:SF202">
    <property type="entry name" value="TRNA-SPECIFIC ADENOSINE DEAMINASE"/>
    <property type="match status" value="1"/>
</dbReference>
<dbReference type="InterPro" id="IPR028883">
    <property type="entry name" value="tRNA_aden_deaminase"/>
</dbReference>
<keyword evidence="5 8" id="KW-0378">Hydrolase</keyword>
<evidence type="ECO:0000256" key="6">
    <source>
        <dbReference type="ARBA" id="ARBA00022833"/>
    </source>
</evidence>
<dbReference type="EC" id="3.5.4.33" evidence="8"/>
<evidence type="ECO:0000256" key="8">
    <source>
        <dbReference type="HAMAP-Rule" id="MF_00972"/>
    </source>
</evidence>
<name>A0AAW9MP34_9FIRM</name>
<dbReference type="GO" id="GO:0052717">
    <property type="term" value="F:tRNA-specific adenosine-34 deaminase activity"/>
    <property type="evidence" value="ECO:0007669"/>
    <property type="project" value="UniProtKB-UniRule"/>
</dbReference>
<feature type="binding site" evidence="8">
    <location>
        <position position="54"/>
    </location>
    <ligand>
        <name>Zn(2+)</name>
        <dbReference type="ChEBI" id="CHEBI:29105"/>
        <note>catalytic</note>
    </ligand>
</feature>
<dbReference type="Gene3D" id="3.40.140.10">
    <property type="entry name" value="Cytidine Deaminase, domain 2"/>
    <property type="match status" value="1"/>
</dbReference>
<comment type="subunit">
    <text evidence="2 8">Homodimer.</text>
</comment>
<evidence type="ECO:0000256" key="5">
    <source>
        <dbReference type="ARBA" id="ARBA00022801"/>
    </source>
</evidence>
<dbReference type="AlphaFoldDB" id="A0AAW9MP34"/>
<dbReference type="Proteomes" id="UP001357733">
    <property type="component" value="Unassembled WGS sequence"/>
</dbReference>
<dbReference type="GO" id="GO:0002100">
    <property type="term" value="P:tRNA wobble adenosine to inosine editing"/>
    <property type="evidence" value="ECO:0007669"/>
    <property type="project" value="UniProtKB-UniRule"/>
</dbReference>
<evidence type="ECO:0000313" key="10">
    <source>
        <dbReference type="EMBL" id="MEB3428809.1"/>
    </source>
</evidence>
<evidence type="ECO:0000313" key="11">
    <source>
        <dbReference type="Proteomes" id="UP001357733"/>
    </source>
</evidence>
<comment type="caution">
    <text evidence="10">The sequence shown here is derived from an EMBL/GenBank/DDBJ whole genome shotgun (WGS) entry which is preliminary data.</text>
</comment>
<dbReference type="RefSeq" id="WP_324618837.1">
    <property type="nucleotide sequence ID" value="NZ_JAYKOT010000001.1"/>
</dbReference>
<dbReference type="InterPro" id="IPR058535">
    <property type="entry name" value="MafB19-deam"/>
</dbReference>
<organism evidence="10 11">
    <name type="scientific">Citroniella saccharovorans</name>
    <dbReference type="NCBI Taxonomy" id="2053367"/>
    <lineage>
        <taxon>Bacteria</taxon>
        <taxon>Bacillati</taxon>
        <taxon>Bacillota</taxon>
        <taxon>Tissierellia</taxon>
        <taxon>Tissierellales</taxon>
        <taxon>Peptoniphilaceae</taxon>
        <taxon>Citroniella</taxon>
    </lineage>
</organism>
<feature type="active site" description="Proton donor" evidence="8">
    <location>
        <position position="56"/>
    </location>
</feature>
<comment type="similarity">
    <text evidence="1">Belongs to the cytidine and deoxycytidylate deaminase family. ADAT2 subfamily.</text>
</comment>
<dbReference type="PANTHER" id="PTHR11079">
    <property type="entry name" value="CYTOSINE DEAMINASE FAMILY MEMBER"/>
    <property type="match status" value="1"/>
</dbReference>
<feature type="domain" description="CMP/dCMP-type deaminase" evidence="9">
    <location>
        <begin position="3"/>
        <end position="148"/>
    </location>
</feature>
<feature type="binding site" evidence="8">
    <location>
        <position position="84"/>
    </location>
    <ligand>
        <name>Zn(2+)</name>
        <dbReference type="ChEBI" id="CHEBI:29105"/>
        <note>catalytic</note>
    </ligand>
</feature>
<dbReference type="PROSITE" id="PS00903">
    <property type="entry name" value="CYT_DCMP_DEAMINASES_1"/>
    <property type="match status" value="1"/>
</dbReference>
<comment type="catalytic activity">
    <reaction evidence="7 8">
        <text>adenosine(34) in tRNA + H2O + H(+) = inosine(34) in tRNA + NH4(+)</text>
        <dbReference type="Rhea" id="RHEA:43168"/>
        <dbReference type="Rhea" id="RHEA-COMP:10373"/>
        <dbReference type="Rhea" id="RHEA-COMP:10374"/>
        <dbReference type="ChEBI" id="CHEBI:15377"/>
        <dbReference type="ChEBI" id="CHEBI:15378"/>
        <dbReference type="ChEBI" id="CHEBI:28938"/>
        <dbReference type="ChEBI" id="CHEBI:74411"/>
        <dbReference type="ChEBI" id="CHEBI:82852"/>
        <dbReference type="EC" id="3.5.4.33"/>
    </reaction>
</comment>
<comment type="cofactor">
    <cofactor evidence="8">
        <name>Zn(2+)</name>
        <dbReference type="ChEBI" id="CHEBI:29105"/>
    </cofactor>
    <text evidence="8">Binds 1 zinc ion per subunit.</text>
</comment>
<keyword evidence="6 8" id="KW-0862">Zinc</keyword>
<keyword evidence="4 8" id="KW-0479">Metal-binding</keyword>
<evidence type="ECO:0000259" key="9">
    <source>
        <dbReference type="PROSITE" id="PS51747"/>
    </source>
</evidence>
<dbReference type="SUPFAM" id="SSF53927">
    <property type="entry name" value="Cytidine deaminase-like"/>
    <property type="match status" value="1"/>
</dbReference>
<evidence type="ECO:0000256" key="2">
    <source>
        <dbReference type="ARBA" id="ARBA00011738"/>
    </source>
</evidence>
<sequence length="157" mass="17986">MQDQDIYFMGEAIKEARKAEKLDEVPIGAVVVFRGEIIARAYNTVETKNLATSHAEINAIIKASEYLESWRLLGCTLYVTLEPCLMCLGAIIKSRIPRLVFGAYDKNSGYVISNGNILENIRDHKFTFEGGIEERECQTLLRDFFKKLRDRRENECD</sequence>
<dbReference type="HAMAP" id="MF_00972">
    <property type="entry name" value="tRNA_aden_deaminase"/>
    <property type="match status" value="1"/>
</dbReference>
<dbReference type="PROSITE" id="PS51747">
    <property type="entry name" value="CYT_DCMP_DEAMINASES_2"/>
    <property type="match status" value="1"/>
</dbReference>
<accession>A0AAW9MP34</accession>
<protein>
    <recommendedName>
        <fullName evidence="8">tRNA-specific adenosine deaminase</fullName>
        <ecNumber evidence="8">3.5.4.33</ecNumber>
    </recommendedName>
</protein>
<keyword evidence="3 8" id="KW-0819">tRNA processing</keyword>
<dbReference type="CDD" id="cd01285">
    <property type="entry name" value="nucleoside_deaminase"/>
    <property type="match status" value="1"/>
</dbReference>
<proteinExistence type="inferred from homology"/>
<keyword evidence="11" id="KW-1185">Reference proteome</keyword>
<dbReference type="EMBL" id="JAYKOT010000001">
    <property type="protein sequence ID" value="MEB3428809.1"/>
    <property type="molecule type" value="Genomic_DNA"/>
</dbReference>
<comment type="function">
    <text evidence="8">Catalyzes the deamination of adenosine to inosine at the wobble position 34 of tRNA(Arg2).</text>
</comment>
<dbReference type="InterPro" id="IPR002125">
    <property type="entry name" value="CMP_dCMP_dom"/>
</dbReference>
<evidence type="ECO:0000256" key="1">
    <source>
        <dbReference type="ARBA" id="ARBA00010669"/>
    </source>
</evidence>
<dbReference type="InterPro" id="IPR016193">
    <property type="entry name" value="Cytidine_deaminase-like"/>
</dbReference>
<dbReference type="Pfam" id="PF14437">
    <property type="entry name" value="MafB19-deam"/>
    <property type="match status" value="1"/>
</dbReference>